<dbReference type="GO" id="GO:0000725">
    <property type="term" value="P:recombinational repair"/>
    <property type="evidence" value="ECO:0007669"/>
    <property type="project" value="TreeGrafter"/>
</dbReference>
<dbReference type="EC" id="5.6.2.4" evidence="9"/>
<dbReference type="CDD" id="cd18807">
    <property type="entry name" value="SF1_C_UvrD"/>
    <property type="match status" value="1"/>
</dbReference>
<feature type="domain" description="UvrD-like helicase C-terminal" evidence="13">
    <location>
        <begin position="312"/>
        <end position="562"/>
    </location>
</feature>
<dbReference type="InterPro" id="IPR014016">
    <property type="entry name" value="UvrD-like_ATP-bd"/>
</dbReference>
<dbReference type="Proteomes" id="UP000190229">
    <property type="component" value="Unassembled WGS sequence"/>
</dbReference>
<evidence type="ECO:0000256" key="6">
    <source>
        <dbReference type="ARBA" id="ARBA00023125"/>
    </source>
</evidence>
<dbReference type="Pfam" id="PF00580">
    <property type="entry name" value="UvrD-helicase"/>
    <property type="match status" value="1"/>
</dbReference>
<dbReference type="Pfam" id="PF13361">
    <property type="entry name" value="UvrD_C"/>
    <property type="match status" value="2"/>
</dbReference>
<evidence type="ECO:0000313" key="14">
    <source>
        <dbReference type="EMBL" id="OPG16582.1"/>
    </source>
</evidence>
<dbReference type="Gene3D" id="1.10.486.10">
    <property type="entry name" value="PCRA, domain 4"/>
    <property type="match status" value="1"/>
</dbReference>
<evidence type="ECO:0000259" key="12">
    <source>
        <dbReference type="PROSITE" id="PS51198"/>
    </source>
</evidence>
<evidence type="ECO:0000256" key="1">
    <source>
        <dbReference type="ARBA" id="ARBA00009922"/>
    </source>
</evidence>
<dbReference type="InterPro" id="IPR013986">
    <property type="entry name" value="DExx_box_DNA_helicase_dom_sf"/>
</dbReference>
<dbReference type="InterPro" id="IPR000212">
    <property type="entry name" value="DNA_helicase_UvrD/REP"/>
</dbReference>
<feature type="binding site" evidence="11">
    <location>
        <begin position="58"/>
        <end position="65"/>
    </location>
    <ligand>
        <name>ATP</name>
        <dbReference type="ChEBI" id="CHEBI:30616"/>
    </ligand>
</feature>
<accession>A0A1V4EUQ1</accession>
<dbReference type="GO" id="GO:0043138">
    <property type="term" value="F:3'-5' DNA helicase activity"/>
    <property type="evidence" value="ECO:0007669"/>
    <property type="project" value="UniProtKB-EC"/>
</dbReference>
<dbReference type="PANTHER" id="PTHR11070">
    <property type="entry name" value="UVRD / RECB / PCRA DNA HELICASE FAMILY MEMBER"/>
    <property type="match status" value="1"/>
</dbReference>
<gene>
    <name evidence="14" type="ORF">B2M26_06895</name>
</gene>
<name>A0A1V4EUQ1_9BACL</name>
<dbReference type="GO" id="GO:0016887">
    <property type="term" value="F:ATP hydrolysis activity"/>
    <property type="evidence" value="ECO:0007669"/>
    <property type="project" value="RHEA"/>
</dbReference>
<dbReference type="AlphaFoldDB" id="A0A1V4EUQ1"/>
<comment type="catalytic activity">
    <reaction evidence="8">
        <text>Couples ATP hydrolysis with the unwinding of duplex DNA by translocating in the 3'-5' direction.</text>
        <dbReference type="EC" id="5.6.2.4"/>
    </reaction>
</comment>
<evidence type="ECO:0000256" key="8">
    <source>
        <dbReference type="ARBA" id="ARBA00034617"/>
    </source>
</evidence>
<proteinExistence type="inferred from homology"/>
<reference evidence="14 15" key="1">
    <citation type="submission" date="2017-02" db="EMBL/GenBank/DDBJ databases">
        <title>Draft genome of Acidibacillus ferrooxidans Huett2.</title>
        <authorList>
            <person name="Schopf S."/>
        </authorList>
    </citation>
    <scope>NUCLEOTIDE SEQUENCE [LARGE SCALE GENOMIC DNA]</scope>
    <source>
        <strain evidence="14 15">Huett2</strain>
    </source>
</reference>
<dbReference type="PROSITE" id="PS51217">
    <property type="entry name" value="UVRD_HELICASE_CTER"/>
    <property type="match status" value="1"/>
</dbReference>
<dbReference type="Gene3D" id="1.10.10.160">
    <property type="match status" value="1"/>
</dbReference>
<protein>
    <recommendedName>
        <fullName evidence="9">DNA 3'-5' helicase</fullName>
        <ecNumber evidence="9">5.6.2.4</ecNumber>
    </recommendedName>
</protein>
<dbReference type="EMBL" id="MWPS01000016">
    <property type="protein sequence ID" value="OPG16582.1"/>
    <property type="molecule type" value="Genomic_DNA"/>
</dbReference>
<dbReference type="PANTHER" id="PTHR11070:SF2">
    <property type="entry name" value="ATP-DEPENDENT DNA HELICASE SRS2"/>
    <property type="match status" value="1"/>
</dbReference>
<dbReference type="SUPFAM" id="SSF52540">
    <property type="entry name" value="P-loop containing nucleoside triphosphate hydrolases"/>
    <property type="match status" value="1"/>
</dbReference>
<dbReference type="InterPro" id="IPR014017">
    <property type="entry name" value="DNA_helicase_UvrD-like_C"/>
</dbReference>
<evidence type="ECO:0000256" key="5">
    <source>
        <dbReference type="ARBA" id="ARBA00022840"/>
    </source>
</evidence>
<feature type="domain" description="UvrD-like helicase ATP-binding" evidence="12">
    <location>
        <begin position="37"/>
        <end position="311"/>
    </location>
</feature>
<dbReference type="PROSITE" id="PS51198">
    <property type="entry name" value="UVRD_HELICASE_ATP_BIND"/>
    <property type="match status" value="1"/>
</dbReference>
<evidence type="ECO:0000256" key="10">
    <source>
        <dbReference type="ARBA" id="ARBA00048988"/>
    </source>
</evidence>
<sequence length="747" mass="84949">MRRNERLSDELSACKRLSRRGEVSDESFFAELKGKGIDITETQKSAIRHPSGALALFAGPGSGKTTVITLRAAYLVRVLNEDPNSISIFTFTKKSADELTRRLQQIHPTLKSVQTGTFHALYLKWLLREAKERRELLTGYAQRGVVRSILQSLREPFHDDQVTAILQAITVLKNQMVEPVNAKDHLDTRDVPASTATVYQQYESYKKENNVWDFDDILMVMNERLHSQPSFYTSCTDSIRHIMVDEFQDTSRIQWNSLLKLASKTVSFMVVGDDDQSIYAFRGAEPGLMKTFVHARPHVRELVLSENFRSLDPIIRTASRLIQMNEDRKPKLMRGVRGTGERVRVLRAKNAMEEGRVIATAIAKIHARDPLRTVGILARSHHHLYLVSEQLRTQGIALVEDLGKNLYTESVVASYLALFRVSCGDFRVREEAFRFYLKLLEPRVAREQAGLLGGRAALYQHMAGTPTTLAFDAFVKNMAVQTPLDAVRLLTKHYEAYTVRLEHARRTPSQEARQALQLLEDRVAGLPDLKTFILEVDRFSQKDEQGLSKAQVRVMTFHGAKGLEFDDVILAGVYDGAVPHARALTGERKARRVLLEEERRLFYVALTRARDRLFVVYPASTANADREPSPFLFDAGLLSRKDENRKSIHTKDREKQVRVKSDRQIVTRHDKRSTVVRKAAFHTPIPVTADQLPKRGEPIHHEVFGEGVVLSIDPFPNGHKVAIQFKESDVRHLFWEVALSEGHVRKP</sequence>
<dbReference type="OrthoDB" id="9810135at2"/>
<evidence type="ECO:0000313" key="15">
    <source>
        <dbReference type="Proteomes" id="UP000190229"/>
    </source>
</evidence>
<keyword evidence="5 11" id="KW-0067">ATP-binding</keyword>
<dbReference type="GO" id="GO:0005524">
    <property type="term" value="F:ATP binding"/>
    <property type="evidence" value="ECO:0007669"/>
    <property type="project" value="UniProtKB-UniRule"/>
</dbReference>
<keyword evidence="2 11" id="KW-0547">Nucleotide-binding</keyword>
<evidence type="ECO:0000256" key="3">
    <source>
        <dbReference type="ARBA" id="ARBA00022801"/>
    </source>
</evidence>
<evidence type="ECO:0000256" key="11">
    <source>
        <dbReference type="PROSITE-ProRule" id="PRU00560"/>
    </source>
</evidence>
<dbReference type="GO" id="GO:0003677">
    <property type="term" value="F:DNA binding"/>
    <property type="evidence" value="ECO:0007669"/>
    <property type="project" value="UniProtKB-KW"/>
</dbReference>
<comment type="catalytic activity">
    <reaction evidence="10">
        <text>ATP + H2O = ADP + phosphate + H(+)</text>
        <dbReference type="Rhea" id="RHEA:13065"/>
        <dbReference type="ChEBI" id="CHEBI:15377"/>
        <dbReference type="ChEBI" id="CHEBI:15378"/>
        <dbReference type="ChEBI" id="CHEBI:30616"/>
        <dbReference type="ChEBI" id="CHEBI:43474"/>
        <dbReference type="ChEBI" id="CHEBI:456216"/>
        <dbReference type="EC" id="5.6.2.4"/>
    </reaction>
</comment>
<evidence type="ECO:0000259" key="13">
    <source>
        <dbReference type="PROSITE" id="PS51217"/>
    </source>
</evidence>
<dbReference type="CDD" id="cd17932">
    <property type="entry name" value="DEXQc_UvrD"/>
    <property type="match status" value="1"/>
</dbReference>
<dbReference type="Gene3D" id="3.40.50.300">
    <property type="entry name" value="P-loop containing nucleotide triphosphate hydrolases"/>
    <property type="match status" value="2"/>
</dbReference>
<keyword evidence="6" id="KW-0238">DNA-binding</keyword>
<keyword evidence="4 11" id="KW-0347">Helicase</keyword>
<keyword evidence="7" id="KW-0413">Isomerase</keyword>
<dbReference type="InterPro" id="IPR027417">
    <property type="entry name" value="P-loop_NTPase"/>
</dbReference>
<evidence type="ECO:0000256" key="2">
    <source>
        <dbReference type="ARBA" id="ARBA00022741"/>
    </source>
</evidence>
<organism evidence="14 15">
    <name type="scientific">Ferroacidibacillus organovorans</name>
    <dbReference type="NCBI Taxonomy" id="1765683"/>
    <lineage>
        <taxon>Bacteria</taxon>
        <taxon>Bacillati</taxon>
        <taxon>Bacillota</taxon>
        <taxon>Bacilli</taxon>
        <taxon>Bacillales</taxon>
        <taxon>Alicyclobacillaceae</taxon>
        <taxon>Ferroacidibacillus</taxon>
    </lineage>
</organism>
<evidence type="ECO:0000256" key="7">
    <source>
        <dbReference type="ARBA" id="ARBA00023235"/>
    </source>
</evidence>
<keyword evidence="3 11" id="KW-0378">Hydrolase</keyword>
<comment type="similarity">
    <text evidence="1">Belongs to the helicase family. UvrD subfamily.</text>
</comment>
<comment type="caution">
    <text evidence="14">The sequence shown here is derived from an EMBL/GenBank/DDBJ whole genome shotgun (WGS) entry which is preliminary data.</text>
</comment>
<evidence type="ECO:0000256" key="9">
    <source>
        <dbReference type="ARBA" id="ARBA00034808"/>
    </source>
</evidence>
<keyword evidence="15" id="KW-1185">Reference proteome</keyword>
<evidence type="ECO:0000256" key="4">
    <source>
        <dbReference type="ARBA" id="ARBA00022806"/>
    </source>
</evidence>